<evidence type="ECO:0000313" key="4">
    <source>
        <dbReference type="Proteomes" id="UP000243106"/>
    </source>
</evidence>
<evidence type="ECO:0000313" key="3">
    <source>
        <dbReference type="EMBL" id="SFQ52681.1"/>
    </source>
</evidence>
<dbReference type="InterPro" id="IPR036844">
    <property type="entry name" value="Hint_dom_sf"/>
</dbReference>
<evidence type="ECO:0000256" key="1">
    <source>
        <dbReference type="SAM" id="MobiDB-lite"/>
    </source>
</evidence>
<gene>
    <name evidence="3" type="ORF">SAMN05421853_108100</name>
</gene>
<protein>
    <submittedName>
        <fullName evidence="3">Hint domain-containing protein</fullName>
    </submittedName>
</protein>
<name>A0A1I5Z8A8_9RHOB</name>
<dbReference type="RefSeq" id="WP_245760259.1">
    <property type="nucleotide sequence ID" value="NZ_FOXV01000008.1"/>
</dbReference>
<dbReference type="Pfam" id="PF13403">
    <property type="entry name" value="Hint_2"/>
    <property type="match status" value="1"/>
</dbReference>
<dbReference type="SUPFAM" id="SSF51294">
    <property type="entry name" value="Hedgehog/intein (Hint) domain"/>
    <property type="match status" value="1"/>
</dbReference>
<sequence>MKHHELNAVKRATPGTAPRKTSRYAACTPCFTSGTLIKTVEGERRVETLAVGDRVLTRDNGFQEIRWIGQRHFSHEALLETRSLAPILIPAGSLGIGLPARDLVLSPEHRVLVGNAWTQLMFAEDEVLIPAKTLRSFPNVQRIIPEEGISYVNFLFRSHELVQSDGLWTESFQPGEEILDDEDRAARLEVFRIFPELEDHLEEMRFNSARLTLKSHQCKALLAA</sequence>
<feature type="domain" description="Hedgehog/Intein (Hint)" evidence="2">
    <location>
        <begin position="29"/>
        <end position="175"/>
    </location>
</feature>
<dbReference type="Gene3D" id="2.170.16.10">
    <property type="entry name" value="Hedgehog/Intein (Hint) domain"/>
    <property type="match status" value="1"/>
</dbReference>
<reference evidence="4" key="1">
    <citation type="submission" date="2016-10" db="EMBL/GenBank/DDBJ databases">
        <authorList>
            <person name="Varghese N."/>
            <person name="Submissions S."/>
        </authorList>
    </citation>
    <scope>NUCLEOTIDE SEQUENCE [LARGE SCALE GENOMIC DNA]</scope>
    <source>
        <strain evidence="4">JCM 10271</strain>
    </source>
</reference>
<organism evidence="3 4">
    <name type="scientific">Roseivivax halotolerans</name>
    <dbReference type="NCBI Taxonomy" id="93684"/>
    <lineage>
        <taxon>Bacteria</taxon>
        <taxon>Pseudomonadati</taxon>
        <taxon>Pseudomonadota</taxon>
        <taxon>Alphaproteobacteria</taxon>
        <taxon>Rhodobacterales</taxon>
        <taxon>Roseobacteraceae</taxon>
        <taxon>Roseivivax</taxon>
    </lineage>
</organism>
<dbReference type="Proteomes" id="UP000243106">
    <property type="component" value="Unassembled WGS sequence"/>
</dbReference>
<feature type="region of interest" description="Disordered" evidence="1">
    <location>
        <begin position="1"/>
        <end position="20"/>
    </location>
</feature>
<evidence type="ECO:0000259" key="2">
    <source>
        <dbReference type="Pfam" id="PF13403"/>
    </source>
</evidence>
<accession>A0A1I5Z8A8</accession>
<keyword evidence="4" id="KW-1185">Reference proteome</keyword>
<dbReference type="AlphaFoldDB" id="A0A1I5Z8A8"/>
<proteinExistence type="predicted"/>
<dbReference type="STRING" id="93684.SAMN05421853_108100"/>
<dbReference type="EMBL" id="FOXV01000008">
    <property type="protein sequence ID" value="SFQ52681.1"/>
    <property type="molecule type" value="Genomic_DNA"/>
</dbReference>
<dbReference type="InterPro" id="IPR028992">
    <property type="entry name" value="Hedgehog/Intein_dom"/>
</dbReference>